<gene>
    <name evidence="1" type="ORF">LTS18_006994</name>
</gene>
<evidence type="ECO:0000313" key="2">
    <source>
        <dbReference type="Proteomes" id="UP001186974"/>
    </source>
</evidence>
<dbReference type="Proteomes" id="UP001186974">
    <property type="component" value="Unassembled WGS sequence"/>
</dbReference>
<proteinExistence type="predicted"/>
<evidence type="ECO:0000313" key="1">
    <source>
        <dbReference type="EMBL" id="KAK3078644.1"/>
    </source>
</evidence>
<reference evidence="1" key="1">
    <citation type="submission" date="2024-09" db="EMBL/GenBank/DDBJ databases">
        <title>Black Yeasts Isolated from many extreme environments.</title>
        <authorList>
            <person name="Coleine C."/>
            <person name="Stajich J.E."/>
            <person name="Selbmann L."/>
        </authorList>
    </citation>
    <scope>NUCLEOTIDE SEQUENCE</scope>
    <source>
        <strain evidence="1">CCFEE 5737</strain>
    </source>
</reference>
<comment type="caution">
    <text evidence="1">The sequence shown here is derived from an EMBL/GenBank/DDBJ whole genome shotgun (WGS) entry which is preliminary data.</text>
</comment>
<sequence length="71" mass="8051">GYIKCFECKVDRPEKELQAFGKAFVQPGETVTIEFFFNKYSVGRYDESVSAWVADESRYDVLVGASSADIR</sequence>
<keyword evidence="2" id="KW-1185">Reference proteome</keyword>
<protein>
    <submittedName>
        <fullName evidence="1">Uncharacterized protein</fullName>
    </submittedName>
</protein>
<feature type="non-terminal residue" evidence="1">
    <location>
        <position position="1"/>
    </location>
</feature>
<organism evidence="1 2">
    <name type="scientific">Coniosporium uncinatum</name>
    <dbReference type="NCBI Taxonomy" id="93489"/>
    <lineage>
        <taxon>Eukaryota</taxon>
        <taxon>Fungi</taxon>
        <taxon>Dikarya</taxon>
        <taxon>Ascomycota</taxon>
        <taxon>Pezizomycotina</taxon>
        <taxon>Dothideomycetes</taxon>
        <taxon>Dothideomycetes incertae sedis</taxon>
        <taxon>Coniosporium</taxon>
    </lineage>
</organism>
<dbReference type="EMBL" id="JAWDJW010001725">
    <property type="protein sequence ID" value="KAK3078644.1"/>
    <property type="molecule type" value="Genomic_DNA"/>
</dbReference>
<accession>A0ACC3DPZ2</accession>
<name>A0ACC3DPZ2_9PEZI</name>